<evidence type="ECO:0000256" key="2">
    <source>
        <dbReference type="ARBA" id="ARBA00023015"/>
    </source>
</evidence>
<evidence type="ECO:0000256" key="1">
    <source>
        <dbReference type="ARBA" id="ARBA00009437"/>
    </source>
</evidence>
<keyword evidence="2" id="KW-0805">Transcription regulation</keyword>
<dbReference type="SUPFAM" id="SSF53850">
    <property type="entry name" value="Periplasmic binding protein-like II"/>
    <property type="match status" value="1"/>
</dbReference>
<dbReference type="Proteomes" id="UP000253529">
    <property type="component" value="Unassembled WGS sequence"/>
</dbReference>
<keyword evidence="4" id="KW-0804">Transcription</keyword>
<evidence type="ECO:0000256" key="4">
    <source>
        <dbReference type="ARBA" id="ARBA00023163"/>
    </source>
</evidence>
<dbReference type="InterPro" id="IPR058163">
    <property type="entry name" value="LysR-type_TF_proteobact-type"/>
</dbReference>
<dbReference type="InterPro" id="IPR036388">
    <property type="entry name" value="WH-like_DNA-bd_sf"/>
</dbReference>
<dbReference type="Gene3D" id="3.40.190.290">
    <property type="match status" value="1"/>
</dbReference>
<evidence type="ECO:0000259" key="5">
    <source>
        <dbReference type="PROSITE" id="PS50931"/>
    </source>
</evidence>
<dbReference type="OrthoDB" id="9787460at2"/>
<dbReference type="SUPFAM" id="SSF46785">
    <property type="entry name" value="Winged helix' DNA-binding domain"/>
    <property type="match status" value="1"/>
</dbReference>
<dbReference type="PANTHER" id="PTHR30537">
    <property type="entry name" value="HTH-TYPE TRANSCRIPTIONAL REGULATOR"/>
    <property type="match status" value="1"/>
</dbReference>
<keyword evidence="7" id="KW-1185">Reference proteome</keyword>
<dbReference type="AlphaFoldDB" id="A0A366FLC9"/>
<dbReference type="PANTHER" id="PTHR30537:SF3">
    <property type="entry name" value="TRANSCRIPTIONAL REGULATORY PROTEIN"/>
    <property type="match status" value="1"/>
</dbReference>
<dbReference type="InterPro" id="IPR036390">
    <property type="entry name" value="WH_DNA-bd_sf"/>
</dbReference>
<comment type="caution">
    <text evidence="6">The sequence shown here is derived from an EMBL/GenBank/DDBJ whole genome shotgun (WGS) entry which is preliminary data.</text>
</comment>
<protein>
    <submittedName>
        <fullName evidence="6">LysR family transcriptional regulator</fullName>
    </submittedName>
</protein>
<evidence type="ECO:0000313" key="6">
    <source>
        <dbReference type="EMBL" id="RBP15503.1"/>
    </source>
</evidence>
<dbReference type="Gene3D" id="1.10.10.10">
    <property type="entry name" value="Winged helix-like DNA-binding domain superfamily/Winged helix DNA-binding domain"/>
    <property type="match status" value="1"/>
</dbReference>
<dbReference type="InterPro" id="IPR005119">
    <property type="entry name" value="LysR_subst-bd"/>
</dbReference>
<dbReference type="RefSeq" id="WP_113888809.1">
    <property type="nucleotide sequence ID" value="NZ_QNRK01000008.1"/>
</dbReference>
<feature type="domain" description="HTH lysR-type" evidence="5">
    <location>
        <begin position="1"/>
        <end position="58"/>
    </location>
</feature>
<dbReference type="Pfam" id="PF00126">
    <property type="entry name" value="HTH_1"/>
    <property type="match status" value="1"/>
</dbReference>
<organism evidence="6 7">
    <name type="scientific">Roseiarcus fermentans</name>
    <dbReference type="NCBI Taxonomy" id="1473586"/>
    <lineage>
        <taxon>Bacteria</taxon>
        <taxon>Pseudomonadati</taxon>
        <taxon>Pseudomonadota</taxon>
        <taxon>Alphaproteobacteria</taxon>
        <taxon>Hyphomicrobiales</taxon>
        <taxon>Roseiarcaceae</taxon>
        <taxon>Roseiarcus</taxon>
    </lineage>
</organism>
<dbReference type="GO" id="GO:0043565">
    <property type="term" value="F:sequence-specific DNA binding"/>
    <property type="evidence" value="ECO:0007669"/>
    <property type="project" value="TreeGrafter"/>
</dbReference>
<name>A0A366FLC9_9HYPH</name>
<keyword evidence="3" id="KW-0238">DNA-binding</keyword>
<comment type="similarity">
    <text evidence="1">Belongs to the LysR transcriptional regulatory family.</text>
</comment>
<sequence>MDWDNVRVFLAVARAGQFVAAAKRLRLDHATVSRRIAALEAALGAKLLDRRTTGAALTAAGERFLSAAEEMESAFLHAQGEISGVDLELVGDVRIGAPDGFSTYYLTGALRDFCDRHPGVRLQLLPLPQLTPLARREVDVVVGLDKPEEGRFVARKLTDYTLGVYASAAYLARNGRPETVEALRRHRLIGYVAEHAFSTALDYVRELFDAAPTSFECASTVTQLEALRAGVGLCVVHDFIARRFDDLVRVLPERRAMRAYWLVTHEDTRGLGRIRALAEHLAEAVARDRGLFL</sequence>
<accession>A0A366FLC9</accession>
<evidence type="ECO:0000256" key="3">
    <source>
        <dbReference type="ARBA" id="ARBA00023125"/>
    </source>
</evidence>
<gene>
    <name evidence="6" type="ORF">DFR50_10859</name>
</gene>
<dbReference type="GO" id="GO:0003700">
    <property type="term" value="F:DNA-binding transcription factor activity"/>
    <property type="evidence" value="ECO:0007669"/>
    <property type="project" value="InterPro"/>
</dbReference>
<dbReference type="FunFam" id="1.10.10.10:FF:000001">
    <property type="entry name" value="LysR family transcriptional regulator"/>
    <property type="match status" value="1"/>
</dbReference>
<reference evidence="6 7" key="1">
    <citation type="submission" date="2018-06" db="EMBL/GenBank/DDBJ databases">
        <title>Genomic Encyclopedia of Type Strains, Phase IV (KMG-IV): sequencing the most valuable type-strain genomes for metagenomic binning, comparative biology and taxonomic classification.</title>
        <authorList>
            <person name="Goeker M."/>
        </authorList>
    </citation>
    <scope>NUCLEOTIDE SEQUENCE [LARGE SCALE GENOMIC DNA]</scope>
    <source>
        <strain evidence="6 7">DSM 24875</strain>
    </source>
</reference>
<dbReference type="InterPro" id="IPR000847">
    <property type="entry name" value="LysR_HTH_N"/>
</dbReference>
<proteinExistence type="inferred from homology"/>
<dbReference type="GO" id="GO:0006351">
    <property type="term" value="P:DNA-templated transcription"/>
    <property type="evidence" value="ECO:0007669"/>
    <property type="project" value="TreeGrafter"/>
</dbReference>
<evidence type="ECO:0000313" key="7">
    <source>
        <dbReference type="Proteomes" id="UP000253529"/>
    </source>
</evidence>
<dbReference type="PROSITE" id="PS50931">
    <property type="entry name" value="HTH_LYSR"/>
    <property type="match status" value="1"/>
</dbReference>
<dbReference type="Pfam" id="PF03466">
    <property type="entry name" value="LysR_substrate"/>
    <property type="match status" value="1"/>
</dbReference>
<dbReference type="EMBL" id="QNRK01000008">
    <property type="protein sequence ID" value="RBP15503.1"/>
    <property type="molecule type" value="Genomic_DNA"/>
</dbReference>